<evidence type="ECO:0000313" key="3">
    <source>
        <dbReference type="Proteomes" id="UP000289555"/>
    </source>
</evidence>
<accession>A0ABM7GTJ1</accession>
<dbReference type="Proteomes" id="UP000289555">
    <property type="component" value="Chromosome"/>
</dbReference>
<protein>
    <submittedName>
        <fullName evidence="2">Uncharacterized protein</fullName>
    </submittedName>
</protein>
<feature type="compositionally biased region" description="Basic residues" evidence="1">
    <location>
        <begin position="83"/>
        <end position="99"/>
    </location>
</feature>
<dbReference type="InterPro" id="IPR016162">
    <property type="entry name" value="Ald_DH_N"/>
</dbReference>
<evidence type="ECO:0000256" key="1">
    <source>
        <dbReference type="SAM" id="MobiDB-lite"/>
    </source>
</evidence>
<reference evidence="3" key="1">
    <citation type="journal article" date="2019" name="Microbiol. Resour. Announc.">
        <title>Complete Genome Sequence of Halomonas olivaria, a Moderately Halophilic Bacterium Isolated from Olive Processing Effluents, Obtained by Nanopore Sequencing.</title>
        <authorList>
            <person name="Nagata S."/>
            <person name="Ii K.M."/>
            <person name="Tsukimi T."/>
            <person name="Miura M.C."/>
            <person name="Galipon J."/>
            <person name="Arakawa K."/>
        </authorList>
    </citation>
    <scope>NUCLEOTIDE SEQUENCE [LARGE SCALE GENOMIC DNA]</scope>
    <source>
        <strain evidence="3">TYRC17</strain>
    </source>
</reference>
<proteinExistence type="predicted"/>
<feature type="region of interest" description="Disordered" evidence="1">
    <location>
        <begin position="73"/>
        <end position="108"/>
    </location>
</feature>
<dbReference type="Gene3D" id="3.40.605.10">
    <property type="entry name" value="Aldehyde Dehydrogenase, Chain A, domain 1"/>
    <property type="match status" value="1"/>
</dbReference>
<evidence type="ECO:0000313" key="2">
    <source>
        <dbReference type="EMBL" id="BBI53990.1"/>
    </source>
</evidence>
<name>A0ABM7GTJ1_9GAMM</name>
<sequence length="108" mass="11942">MVDPYAAVNRARLITSPINDKEKSMPTLPLNDRNLLREQAFINAQWCDADDAATLTVNNPASGEALASIPAWVPTRPAGQSRPPKRRGPPGVRKQRQRAQHCWSAGMR</sequence>
<keyword evidence="3" id="KW-1185">Reference proteome</keyword>
<dbReference type="EMBL" id="AP019416">
    <property type="protein sequence ID" value="BBI53990.1"/>
    <property type="molecule type" value="Genomic_DNA"/>
</dbReference>
<organism evidence="2 3">
    <name type="scientific">Vreelandella olivaria</name>
    <dbReference type="NCBI Taxonomy" id="390919"/>
    <lineage>
        <taxon>Bacteria</taxon>
        <taxon>Pseudomonadati</taxon>
        <taxon>Pseudomonadota</taxon>
        <taxon>Gammaproteobacteria</taxon>
        <taxon>Oceanospirillales</taxon>
        <taxon>Halomonadaceae</taxon>
        <taxon>Vreelandella</taxon>
    </lineage>
</organism>
<gene>
    <name evidence="2" type="ORF">HORIV_64110</name>
</gene>